<protein>
    <submittedName>
        <fullName evidence="2">Uncharacterized protein</fullName>
    </submittedName>
</protein>
<proteinExistence type="predicted"/>
<name>A0A6C0DGQ9_9ZZZZ</name>
<organism evidence="2">
    <name type="scientific">viral metagenome</name>
    <dbReference type="NCBI Taxonomy" id="1070528"/>
    <lineage>
        <taxon>unclassified sequences</taxon>
        <taxon>metagenomes</taxon>
        <taxon>organismal metagenomes</taxon>
    </lineage>
</organism>
<evidence type="ECO:0000256" key="1">
    <source>
        <dbReference type="SAM" id="MobiDB-lite"/>
    </source>
</evidence>
<reference evidence="2" key="1">
    <citation type="journal article" date="2020" name="Nature">
        <title>Giant virus diversity and host interactions through global metagenomics.</title>
        <authorList>
            <person name="Schulz F."/>
            <person name="Roux S."/>
            <person name="Paez-Espino D."/>
            <person name="Jungbluth S."/>
            <person name="Walsh D.A."/>
            <person name="Denef V.J."/>
            <person name="McMahon K.D."/>
            <person name="Konstantinidis K.T."/>
            <person name="Eloe-Fadrosh E.A."/>
            <person name="Kyrpides N.C."/>
            <person name="Woyke T."/>
        </authorList>
    </citation>
    <scope>NUCLEOTIDE SEQUENCE</scope>
    <source>
        <strain evidence="2">GVMAG-M-3300023174-141</strain>
    </source>
</reference>
<sequence length="240" mass="26308">MIHKTRKHSNHGKGVYSIPELRRSFEHIEAFVDEKLKSKDSKDKISKDLRKEWMKVFNKPLDKKSADAFLEDRMSKSSRRIRHTGGGLLEGAPVEYSQRAGLYLAPSGLPGKDGGLPESGQTGGGFGSFIQYVSTGFSNPEIAQTYDPVPGQAKWPVPFLSTGSNQAGGRRKSRRKIRGGSIGAMLSQAFTRPIPSDVPPGPLQDAQDMFHGKEVGASPDQVQRTPDYQLGSVYPKPVNL</sequence>
<accession>A0A6C0DGQ9</accession>
<evidence type="ECO:0000313" key="2">
    <source>
        <dbReference type="EMBL" id="QHT14765.1"/>
    </source>
</evidence>
<dbReference type="AlphaFoldDB" id="A0A6C0DGQ9"/>
<dbReference type="EMBL" id="MN739589">
    <property type="protein sequence ID" value="QHT14765.1"/>
    <property type="molecule type" value="Genomic_DNA"/>
</dbReference>
<feature type="region of interest" description="Disordered" evidence="1">
    <location>
        <begin position="192"/>
        <end position="240"/>
    </location>
</feature>